<dbReference type="EMBL" id="QWVT01000019">
    <property type="protein sequence ID" value="RID84693.1"/>
    <property type="molecule type" value="Genomic_DNA"/>
</dbReference>
<evidence type="ECO:0000313" key="6">
    <source>
        <dbReference type="Proteomes" id="UP000265816"/>
    </source>
</evidence>
<evidence type="ECO:0000256" key="1">
    <source>
        <dbReference type="ARBA" id="ARBA00022723"/>
    </source>
</evidence>
<dbReference type="GO" id="GO:0051536">
    <property type="term" value="F:iron-sulfur cluster binding"/>
    <property type="evidence" value="ECO:0007669"/>
    <property type="project" value="UniProtKB-KW"/>
</dbReference>
<dbReference type="PROSITE" id="PS00198">
    <property type="entry name" value="4FE4S_FER_1"/>
    <property type="match status" value="2"/>
</dbReference>
<dbReference type="SUPFAM" id="SSF54862">
    <property type="entry name" value="4Fe-4S ferredoxins"/>
    <property type="match status" value="1"/>
</dbReference>
<dbReference type="PROSITE" id="PS51379">
    <property type="entry name" value="4FE4S_FER_2"/>
    <property type="match status" value="2"/>
</dbReference>
<dbReference type="PANTHER" id="PTHR43122">
    <property type="entry name" value="FERREDOXIN SUBUNIT OF PYRUVATE:FLAVODOXIN OXIDOREDUCTASE-RELATED"/>
    <property type="match status" value="1"/>
</dbReference>
<dbReference type="Pfam" id="PF12838">
    <property type="entry name" value="Fer4_7"/>
    <property type="match status" value="1"/>
</dbReference>
<evidence type="ECO:0000313" key="5">
    <source>
        <dbReference type="EMBL" id="RID84693.1"/>
    </source>
</evidence>
<sequence length="84" mass="9279">MGIEEEKILEQRVLFTESLCKSCGLCVSVCPANVIFLSDYLNEKGYRPASAKNQESCISCGKCARICPDSAISVYRSEKIKHSV</sequence>
<comment type="caution">
    <text evidence="5">The sequence shown here is derived from an EMBL/GenBank/DDBJ whole genome shotgun (WGS) entry which is preliminary data.</text>
</comment>
<accession>A0A398BAN8</accession>
<keyword evidence="1" id="KW-0479">Metal-binding</keyword>
<dbReference type="Proteomes" id="UP000265816">
    <property type="component" value="Unassembled WGS sequence"/>
</dbReference>
<dbReference type="GO" id="GO:0046872">
    <property type="term" value="F:metal ion binding"/>
    <property type="evidence" value="ECO:0007669"/>
    <property type="project" value="UniProtKB-KW"/>
</dbReference>
<dbReference type="InterPro" id="IPR017896">
    <property type="entry name" value="4Fe4S_Fe-S-bd"/>
</dbReference>
<organism evidence="5 6">
    <name type="scientific">Mesobacillus zeae</name>
    <dbReference type="NCBI Taxonomy" id="1917180"/>
    <lineage>
        <taxon>Bacteria</taxon>
        <taxon>Bacillati</taxon>
        <taxon>Bacillota</taxon>
        <taxon>Bacilli</taxon>
        <taxon>Bacillales</taxon>
        <taxon>Bacillaceae</taxon>
        <taxon>Mesobacillus</taxon>
    </lineage>
</organism>
<feature type="domain" description="4Fe-4S ferredoxin-type" evidence="4">
    <location>
        <begin position="11"/>
        <end position="40"/>
    </location>
</feature>
<feature type="domain" description="4Fe-4S ferredoxin-type" evidence="4">
    <location>
        <begin position="48"/>
        <end position="77"/>
    </location>
</feature>
<dbReference type="PANTHER" id="PTHR43122:SF1">
    <property type="entry name" value="IRON-SULFUR-BINDING PROTEIN"/>
    <property type="match status" value="1"/>
</dbReference>
<protein>
    <submittedName>
        <fullName evidence="5">4Fe-4S dicluster domain-containing protein</fullName>
    </submittedName>
</protein>
<evidence type="ECO:0000256" key="2">
    <source>
        <dbReference type="ARBA" id="ARBA00023004"/>
    </source>
</evidence>
<dbReference type="AlphaFoldDB" id="A0A398BAN8"/>
<dbReference type="Gene3D" id="3.30.70.20">
    <property type="match status" value="1"/>
</dbReference>
<name>A0A398BAN8_9BACI</name>
<gene>
    <name evidence="5" type="ORF">D1970_12485</name>
</gene>
<keyword evidence="3" id="KW-0411">Iron-sulfur</keyword>
<evidence type="ECO:0000256" key="3">
    <source>
        <dbReference type="ARBA" id="ARBA00023014"/>
    </source>
</evidence>
<dbReference type="InterPro" id="IPR017900">
    <property type="entry name" value="4Fe4S_Fe_S_CS"/>
</dbReference>
<keyword evidence="6" id="KW-1185">Reference proteome</keyword>
<reference evidence="5 6" key="1">
    <citation type="submission" date="2018-08" db="EMBL/GenBank/DDBJ databases">
        <title>Bacillus jemisoniae sp. nov., Bacillus chryseoplanitiae sp. nov., Bacillus resnikiae sp. nov., and Bacillus frankliniae sp. nov., isolated from Viking spacecraft and associated surfaces.</title>
        <authorList>
            <person name="Seuylemezian A."/>
            <person name="Vaishampayan P."/>
        </authorList>
    </citation>
    <scope>NUCLEOTIDE SEQUENCE [LARGE SCALE GENOMIC DNA]</scope>
    <source>
        <strain evidence="5 6">JJ-247</strain>
    </source>
</reference>
<evidence type="ECO:0000259" key="4">
    <source>
        <dbReference type="PROSITE" id="PS51379"/>
    </source>
</evidence>
<dbReference type="OrthoDB" id="9804603at2"/>
<proteinExistence type="predicted"/>
<keyword evidence="2" id="KW-0408">Iron</keyword>